<dbReference type="InterPro" id="IPR043129">
    <property type="entry name" value="ATPase_NBD"/>
</dbReference>
<name>A0A1U9K450_9BACL</name>
<organism evidence="4 5">
    <name type="scientific">Novibacillus thermophilus</name>
    <dbReference type="NCBI Taxonomy" id="1471761"/>
    <lineage>
        <taxon>Bacteria</taxon>
        <taxon>Bacillati</taxon>
        <taxon>Bacillota</taxon>
        <taxon>Bacilli</taxon>
        <taxon>Bacillales</taxon>
        <taxon>Thermoactinomycetaceae</taxon>
        <taxon>Novibacillus</taxon>
    </lineage>
</organism>
<evidence type="ECO:0000256" key="3">
    <source>
        <dbReference type="ARBA" id="ARBA00022629"/>
    </source>
</evidence>
<dbReference type="Gene3D" id="3.30.420.40">
    <property type="match status" value="2"/>
</dbReference>
<comment type="function">
    <text evidence="1">Transcriptional repressor of xylose-utilizing enzymes.</text>
</comment>
<dbReference type="AlphaFoldDB" id="A0A1U9K450"/>
<dbReference type="Proteomes" id="UP000188603">
    <property type="component" value="Chromosome"/>
</dbReference>
<proteinExistence type="inferred from homology"/>
<gene>
    <name evidence="4" type="ORF">B0W44_02595</name>
</gene>
<dbReference type="SUPFAM" id="SSF53067">
    <property type="entry name" value="Actin-like ATPase domain"/>
    <property type="match status" value="1"/>
</dbReference>
<reference evidence="4 5" key="1">
    <citation type="journal article" date="2015" name="Int. J. Syst. Evol. Microbiol.">
        <title>Novibacillus thermophilus gen. nov., sp. nov., a Gram-staining-negative and moderately thermophilic member of the family Thermoactinomycetaceae.</title>
        <authorList>
            <person name="Yang G."/>
            <person name="Chen J."/>
            <person name="Zhou S."/>
        </authorList>
    </citation>
    <scope>NUCLEOTIDE SEQUENCE [LARGE SCALE GENOMIC DNA]</scope>
    <source>
        <strain evidence="4 5">SG-1</strain>
    </source>
</reference>
<dbReference type="GO" id="GO:0042732">
    <property type="term" value="P:D-xylose metabolic process"/>
    <property type="evidence" value="ECO:0007669"/>
    <property type="project" value="UniProtKB-KW"/>
</dbReference>
<keyword evidence="5" id="KW-1185">Reference proteome</keyword>
<dbReference type="Gene3D" id="1.10.10.10">
    <property type="entry name" value="Winged helix-like DNA-binding domain superfamily/Winged helix DNA-binding domain"/>
    <property type="match status" value="1"/>
</dbReference>
<keyword evidence="3" id="KW-0119">Carbohydrate metabolism</keyword>
<protein>
    <recommendedName>
        <fullName evidence="6">Sugar kinase</fullName>
    </recommendedName>
</protein>
<dbReference type="InterPro" id="IPR036390">
    <property type="entry name" value="WH_DNA-bd_sf"/>
</dbReference>
<dbReference type="SUPFAM" id="SSF46785">
    <property type="entry name" value="Winged helix' DNA-binding domain"/>
    <property type="match status" value="1"/>
</dbReference>
<keyword evidence="3" id="KW-0859">Xylose metabolism</keyword>
<dbReference type="InterPro" id="IPR000600">
    <property type="entry name" value="ROK"/>
</dbReference>
<dbReference type="InterPro" id="IPR036388">
    <property type="entry name" value="WH-like_DNA-bd_sf"/>
</dbReference>
<dbReference type="PANTHER" id="PTHR18964:SF149">
    <property type="entry name" value="BIFUNCTIONAL UDP-N-ACETYLGLUCOSAMINE 2-EPIMERASE_N-ACETYLMANNOSAMINE KINASE"/>
    <property type="match status" value="1"/>
</dbReference>
<dbReference type="Pfam" id="PF00480">
    <property type="entry name" value="ROK"/>
    <property type="match status" value="1"/>
</dbReference>
<dbReference type="InterPro" id="IPR049874">
    <property type="entry name" value="ROK_cs"/>
</dbReference>
<evidence type="ECO:0000256" key="2">
    <source>
        <dbReference type="ARBA" id="ARBA00006479"/>
    </source>
</evidence>
<evidence type="ECO:0008006" key="6">
    <source>
        <dbReference type="Google" id="ProtNLM"/>
    </source>
</evidence>
<dbReference type="PANTHER" id="PTHR18964">
    <property type="entry name" value="ROK (REPRESSOR, ORF, KINASE) FAMILY"/>
    <property type="match status" value="1"/>
</dbReference>
<sequence>MMRQFNQKLILRVLKDHGPLSKTQLSHITQLTIPAISDILEELSYYNLIEDYGQTPIKRGRFPILQKLNADAYKIVGITIESETIETAIVNLNGDIFESVTVPLPTLKTPESVVNEVYRSVHIMFERSNLSRGDLIGAGLGMHGIVDPVKGISIYPPHLNWGNVPIAKLLEDKLKLPVKVDNDCNTKALAERWFGEGKDVESFIIVNIDYGIGAGIMLRDQLFYGGNYGAGQIGHTVVKDDGPLCSCGNYGCLEAIASEPALLKEVVIKVKKGFPTKILELAGSPENISIEHLYEAAKLNDRMAVQLLESAGRFSGIAISTLVNLFNPQRVFITGGILKGGKHVLTPLYESVKQHSLKPNIKDLNVTPSKLGEAANVLGATTLWINELFSGNTPLEKVLDKRVVQD</sequence>
<dbReference type="EMBL" id="CP019699">
    <property type="protein sequence ID" value="AQS54819.1"/>
    <property type="molecule type" value="Genomic_DNA"/>
</dbReference>
<dbReference type="KEGG" id="ntr:B0W44_02595"/>
<evidence type="ECO:0000256" key="1">
    <source>
        <dbReference type="ARBA" id="ARBA00002486"/>
    </source>
</evidence>
<dbReference type="PROSITE" id="PS01125">
    <property type="entry name" value="ROK"/>
    <property type="match status" value="1"/>
</dbReference>
<accession>A0A1U9K450</accession>
<evidence type="ECO:0000313" key="4">
    <source>
        <dbReference type="EMBL" id="AQS54819.1"/>
    </source>
</evidence>
<comment type="similarity">
    <text evidence="2">Belongs to the ROK (NagC/XylR) family.</text>
</comment>
<dbReference type="STRING" id="1471761.B0W44_02595"/>
<evidence type="ECO:0000313" key="5">
    <source>
        <dbReference type="Proteomes" id="UP000188603"/>
    </source>
</evidence>